<dbReference type="AlphaFoldDB" id="A0A3B6VM14"/>
<dbReference type="RefSeq" id="WP_015273931.1">
    <property type="nucleotide sequence ID" value="NC_019908.1"/>
</dbReference>
<dbReference type="Proteomes" id="UP000010793">
    <property type="component" value="Chromosome"/>
</dbReference>
<sequence length="587" mass="66637">MKRNFILFLLLMLSVLFISSCARGFNPMYYYNKRSESLSGGDSSNNPPPTPPEEIPEDEDPFKVDNDYNKPDYGGYDASQFDKWLFKVSFRGDKLPIYVFFDDSSRAWSSGALDWRNKSADFYKANDGENKVYGTVVGDVSITSLKIYKYNKENPLYDSVGYLPGRMDRFRFYSIDGEASVSPLKQYLIAVDTYSKFVFAFGAITGTKNVAGDDVPIEFEAIEYHADKKHFYEYDPIGYVDKSGSVVLYQHYEEEFVKVPTSYVPKQHGYDNYAEHNKFKPGKSPYVPLNNNTEATPEQKEQFESSIKEFVGKTFKWRDYIGYQKSPTGDKDQINLEEWKNAGYAGKSLILYTYKLENNASTLTITEEDYNSGEKKTRTYNMSLVNTEYKATYTNTVDSSESISITIVKNDSGNNTISVSGTVLDENFQDYGPIFVDRVKNAVFDKRGNTSIPPGGTFTHSMGETVNGTRYEFNEDGTEFTLILDGIADDSWGDLSGNQVTKKYYFKLARFDSDAPNTWAAKYECTNLSGTLGKYSRVVLRKDGSAIINGAEKDTMIRSSMTLHSIDFWEDPKSDAGLLYDAYRENK</sequence>
<dbReference type="PROSITE" id="PS51257">
    <property type="entry name" value="PROKAR_LIPOPROTEIN"/>
    <property type="match status" value="1"/>
</dbReference>
<keyword evidence="3" id="KW-1185">Reference proteome</keyword>
<accession>A0A3B6VM14</accession>
<protein>
    <recommendedName>
        <fullName evidence="4">Lipoprotein</fullName>
    </recommendedName>
</protein>
<reference evidence="2 3" key="1">
    <citation type="journal article" date="2013" name="Genome Announc.">
        <title>Complete Genome Sequence of the Porcine Strain Brachyspira pilosicoli P43/6/78(T.).</title>
        <authorList>
            <person name="Lin C."/>
            <person name="den Bakker H.C."/>
            <person name="Suzuki H."/>
            <person name="Lefebure T."/>
            <person name="Ponnala L."/>
            <person name="Sun Q."/>
            <person name="Stanhope M.J."/>
            <person name="Wiedmann M."/>
            <person name="Duhamel G.E."/>
        </authorList>
    </citation>
    <scope>NUCLEOTIDE SEQUENCE [LARGE SCALE GENOMIC DNA]</scope>
    <source>
        <strain evidence="2 3">P43/6/78</strain>
    </source>
</reference>
<evidence type="ECO:0008006" key="4">
    <source>
        <dbReference type="Google" id="ProtNLM"/>
    </source>
</evidence>
<name>A0A3B6VM14_BRAPL</name>
<gene>
    <name evidence="2" type="ORF">BPP43_01400</name>
</gene>
<feature type="region of interest" description="Disordered" evidence="1">
    <location>
        <begin position="36"/>
        <end position="66"/>
    </location>
</feature>
<dbReference type="KEGG" id="bpip:BPP43_01400"/>
<evidence type="ECO:0000313" key="2">
    <source>
        <dbReference type="EMBL" id="AGA65622.1"/>
    </source>
</evidence>
<evidence type="ECO:0000313" key="3">
    <source>
        <dbReference type="Proteomes" id="UP000010793"/>
    </source>
</evidence>
<evidence type="ECO:0000256" key="1">
    <source>
        <dbReference type="SAM" id="MobiDB-lite"/>
    </source>
</evidence>
<organism evidence="2 3">
    <name type="scientific">Brachyspira pilosicoli P43/6/78</name>
    <dbReference type="NCBI Taxonomy" id="1042417"/>
    <lineage>
        <taxon>Bacteria</taxon>
        <taxon>Pseudomonadati</taxon>
        <taxon>Spirochaetota</taxon>
        <taxon>Spirochaetia</taxon>
        <taxon>Brachyspirales</taxon>
        <taxon>Brachyspiraceae</taxon>
        <taxon>Brachyspira</taxon>
    </lineage>
</organism>
<dbReference type="EMBL" id="CP002873">
    <property type="protein sequence ID" value="AGA65622.1"/>
    <property type="molecule type" value="Genomic_DNA"/>
</dbReference>
<proteinExistence type="predicted"/>